<keyword evidence="2" id="KW-1185">Reference proteome</keyword>
<dbReference type="InterPro" id="IPR027417">
    <property type="entry name" value="P-loop_NTPase"/>
</dbReference>
<evidence type="ECO:0000313" key="2">
    <source>
        <dbReference type="Proteomes" id="UP001304769"/>
    </source>
</evidence>
<sequence>MAQAFRALEKSGRAWMLLRGENDLLHPSGDIDILVAGELLPELDGLMSGIGFRRVQAAGHGSHRFYFTYADHEWVKLDIVSEVSFGPFQQWRTSLASGCLSRRIQIGPLWLPATADQAWLQLLHLFLDKGKVAPDRRDVAGIAGAIASVDDDIAAFVDTCMGCGTAPALLDLVLEGNWDESAAFAARMKKALTARRPMSTRVRGLTNRLLRLSGARIQGRGVTVGVMAPDGAGKTTLLRTLSEGVPLPSRYVYMGMWGAGRWDVLLRRIPGGRTGKKVFRIFRGGLAARCHGLLGRLVLLDRVAYDALLPGTPDRSLAGRLSNALALRVGPAPDVLLVLDVPGEVMFARKGEHSAEILEGWRQGYLQLADRLPMARILDADQPQGQVAALATEIVWHSISPMAPPADEPASVDDEVLPLHLWRLLDWRFLLPDLQPRSVGYGGNVGRSMKSALRLLDPHAAPVRPGGGASKDKLFDLVLLADPDRGLFEAAAGAVRPGGWICISAKRSLWSRGSGPRTLAGWKRELARSGFRDVSVYWHAPTLDRAARMVPTSSSRAIKDTLALHRGVRYGLAKAVAARIALSLRVFDAAIPEGTVTGRRPLRESGHGLH</sequence>
<dbReference type="Gene3D" id="3.40.50.150">
    <property type="entry name" value="Vaccinia Virus protein VP39"/>
    <property type="match status" value="1"/>
</dbReference>
<dbReference type="Gene3D" id="3.40.50.300">
    <property type="entry name" value="P-loop containing nucleotide triphosphate hydrolases"/>
    <property type="match status" value="1"/>
</dbReference>
<dbReference type="InterPro" id="IPR029063">
    <property type="entry name" value="SAM-dependent_MTases_sf"/>
</dbReference>
<dbReference type="RefSeq" id="WP_323280565.1">
    <property type="nucleotide sequence ID" value="NZ_JAYGGQ010000016.1"/>
</dbReference>
<protein>
    <recommendedName>
        <fullName evidence="3">Thymidylate kinase</fullName>
    </recommendedName>
</protein>
<evidence type="ECO:0008006" key="3">
    <source>
        <dbReference type="Google" id="ProtNLM"/>
    </source>
</evidence>
<reference evidence="1 2" key="1">
    <citation type="submission" date="2023-12" db="EMBL/GenBank/DDBJ databases">
        <title>Sinomonas terricola sp. nov, isolated from litchi orchard soil in Guangdong, PR China.</title>
        <authorList>
            <person name="Jiaxin W."/>
            <person name="Yang Z."/>
            <person name="Honghui Z."/>
        </authorList>
    </citation>
    <scope>NUCLEOTIDE SEQUENCE [LARGE SCALE GENOMIC DNA]</scope>
    <source>
        <strain evidence="1 2">JGH33</strain>
    </source>
</reference>
<evidence type="ECO:0000313" key="1">
    <source>
        <dbReference type="EMBL" id="MEA5456668.1"/>
    </source>
</evidence>
<name>A0ABU5TAR7_9MICC</name>
<dbReference type="SUPFAM" id="SSF53335">
    <property type="entry name" value="S-adenosyl-L-methionine-dependent methyltransferases"/>
    <property type="match status" value="1"/>
</dbReference>
<accession>A0ABU5TAR7</accession>
<proteinExistence type="predicted"/>
<organism evidence="1 2">
    <name type="scientific">Sinomonas terricola</name>
    <dbReference type="NCBI Taxonomy" id="3110330"/>
    <lineage>
        <taxon>Bacteria</taxon>
        <taxon>Bacillati</taxon>
        <taxon>Actinomycetota</taxon>
        <taxon>Actinomycetes</taxon>
        <taxon>Micrococcales</taxon>
        <taxon>Micrococcaceae</taxon>
        <taxon>Sinomonas</taxon>
    </lineage>
</organism>
<dbReference type="SUPFAM" id="SSF52540">
    <property type="entry name" value="P-loop containing nucleoside triphosphate hydrolases"/>
    <property type="match status" value="1"/>
</dbReference>
<comment type="caution">
    <text evidence="1">The sequence shown here is derived from an EMBL/GenBank/DDBJ whole genome shotgun (WGS) entry which is preliminary data.</text>
</comment>
<gene>
    <name evidence="1" type="ORF">SPF06_18245</name>
</gene>
<dbReference type="Proteomes" id="UP001304769">
    <property type="component" value="Unassembled WGS sequence"/>
</dbReference>
<dbReference type="EMBL" id="JAYGGQ010000016">
    <property type="protein sequence ID" value="MEA5456668.1"/>
    <property type="molecule type" value="Genomic_DNA"/>
</dbReference>